<gene>
    <name evidence="1" type="ORF">IPOD504_LOCUS13355</name>
</gene>
<accession>A0ABN8IWJ9</accession>
<feature type="non-terminal residue" evidence="1">
    <location>
        <position position="94"/>
    </location>
</feature>
<keyword evidence="2" id="KW-1185">Reference proteome</keyword>
<name>A0ABN8IWJ9_9NEOP</name>
<sequence>MNRGAIIAHLITAGEPSNLSLSDYGSGTALIKHALYLWWDVSSGPRAAGYAKQLAFELIRGLLKLGRSDVLPALCGRVGRRLRDHNENYPLAPA</sequence>
<evidence type="ECO:0000313" key="2">
    <source>
        <dbReference type="Proteomes" id="UP000837857"/>
    </source>
</evidence>
<reference evidence="1" key="1">
    <citation type="submission" date="2022-03" db="EMBL/GenBank/DDBJ databases">
        <authorList>
            <person name="Martin H S."/>
        </authorList>
    </citation>
    <scope>NUCLEOTIDE SEQUENCE</scope>
</reference>
<dbReference type="EMBL" id="OW152816">
    <property type="protein sequence ID" value="CAH2066269.1"/>
    <property type="molecule type" value="Genomic_DNA"/>
</dbReference>
<organism evidence="1 2">
    <name type="scientific">Iphiclides podalirius</name>
    <name type="common">scarce swallowtail</name>
    <dbReference type="NCBI Taxonomy" id="110791"/>
    <lineage>
        <taxon>Eukaryota</taxon>
        <taxon>Metazoa</taxon>
        <taxon>Ecdysozoa</taxon>
        <taxon>Arthropoda</taxon>
        <taxon>Hexapoda</taxon>
        <taxon>Insecta</taxon>
        <taxon>Pterygota</taxon>
        <taxon>Neoptera</taxon>
        <taxon>Endopterygota</taxon>
        <taxon>Lepidoptera</taxon>
        <taxon>Glossata</taxon>
        <taxon>Ditrysia</taxon>
        <taxon>Papilionoidea</taxon>
        <taxon>Papilionidae</taxon>
        <taxon>Papilioninae</taxon>
        <taxon>Iphiclides</taxon>
    </lineage>
</organism>
<dbReference type="Proteomes" id="UP000837857">
    <property type="component" value="Chromosome 4"/>
</dbReference>
<protein>
    <submittedName>
        <fullName evidence="1">Uncharacterized protein</fullName>
    </submittedName>
</protein>
<proteinExistence type="predicted"/>
<evidence type="ECO:0000313" key="1">
    <source>
        <dbReference type="EMBL" id="CAH2066269.1"/>
    </source>
</evidence>